<proteinExistence type="predicted"/>
<evidence type="ECO:0000313" key="2">
    <source>
        <dbReference type="EMBL" id="GBM33460.1"/>
    </source>
</evidence>
<comment type="caution">
    <text evidence="2">The sequence shown here is derived from an EMBL/GenBank/DDBJ whole genome shotgun (WGS) entry which is preliminary data.</text>
</comment>
<feature type="compositionally biased region" description="Basic and acidic residues" evidence="1">
    <location>
        <begin position="84"/>
        <end position="94"/>
    </location>
</feature>
<dbReference type="EMBL" id="BGPR01000734">
    <property type="protein sequence ID" value="GBM33460.1"/>
    <property type="molecule type" value="Genomic_DNA"/>
</dbReference>
<accession>A0A4Y2EW54</accession>
<dbReference type="Proteomes" id="UP000499080">
    <property type="component" value="Unassembled WGS sequence"/>
</dbReference>
<organism evidence="2 3">
    <name type="scientific">Araneus ventricosus</name>
    <name type="common">Orbweaver spider</name>
    <name type="synonym">Epeira ventricosa</name>
    <dbReference type="NCBI Taxonomy" id="182803"/>
    <lineage>
        <taxon>Eukaryota</taxon>
        <taxon>Metazoa</taxon>
        <taxon>Ecdysozoa</taxon>
        <taxon>Arthropoda</taxon>
        <taxon>Chelicerata</taxon>
        <taxon>Arachnida</taxon>
        <taxon>Araneae</taxon>
        <taxon>Araneomorphae</taxon>
        <taxon>Entelegynae</taxon>
        <taxon>Araneoidea</taxon>
        <taxon>Araneidae</taxon>
        <taxon>Araneus</taxon>
    </lineage>
</organism>
<evidence type="ECO:0000256" key="1">
    <source>
        <dbReference type="SAM" id="MobiDB-lite"/>
    </source>
</evidence>
<reference evidence="2 3" key="1">
    <citation type="journal article" date="2019" name="Sci. Rep.">
        <title>Orb-weaving spider Araneus ventricosus genome elucidates the spidroin gene catalogue.</title>
        <authorList>
            <person name="Kono N."/>
            <person name="Nakamura H."/>
            <person name="Ohtoshi R."/>
            <person name="Moran D.A.P."/>
            <person name="Shinohara A."/>
            <person name="Yoshida Y."/>
            <person name="Fujiwara M."/>
            <person name="Mori M."/>
            <person name="Tomita M."/>
            <person name="Arakawa K."/>
        </authorList>
    </citation>
    <scope>NUCLEOTIDE SEQUENCE [LARGE SCALE GENOMIC DNA]</scope>
</reference>
<gene>
    <name evidence="2" type="ORF">AVEN_55784_1</name>
</gene>
<name>A0A4Y2EW54_ARAVE</name>
<protein>
    <submittedName>
        <fullName evidence="2">Uncharacterized protein</fullName>
    </submittedName>
</protein>
<feature type="region of interest" description="Disordered" evidence="1">
    <location>
        <begin position="51"/>
        <end position="94"/>
    </location>
</feature>
<dbReference type="AlphaFoldDB" id="A0A4Y2EW54"/>
<evidence type="ECO:0000313" key="3">
    <source>
        <dbReference type="Proteomes" id="UP000499080"/>
    </source>
</evidence>
<sequence length="94" mass="10105">MRPRWPSGKVSSFGRRIRGSKPDSTEDPSCMEPVKSNAVAKRPLAGAVWKLGEGGGMSAQVSPSSSDRGSKLRGRPKNSPRVASKRDVKITKLN</sequence>
<keyword evidence="3" id="KW-1185">Reference proteome</keyword>
<feature type="region of interest" description="Disordered" evidence="1">
    <location>
        <begin position="1"/>
        <end position="39"/>
    </location>
</feature>